<comment type="similarity">
    <text evidence="1">Belongs to the ketopantoate reductase family.</text>
</comment>
<comment type="caution">
    <text evidence="6">The sequence shown here is derived from an EMBL/GenBank/DDBJ whole genome shotgun (WGS) entry which is preliminary data.</text>
</comment>
<feature type="domain" description="Ketopantoate reductase N-terminal" evidence="4">
    <location>
        <begin position="6"/>
        <end position="146"/>
    </location>
</feature>
<evidence type="ECO:0000313" key="6">
    <source>
        <dbReference type="EMBL" id="GFJ87663.1"/>
    </source>
</evidence>
<evidence type="ECO:0000259" key="4">
    <source>
        <dbReference type="Pfam" id="PF02558"/>
    </source>
</evidence>
<evidence type="ECO:0000259" key="5">
    <source>
        <dbReference type="Pfam" id="PF08546"/>
    </source>
</evidence>
<reference evidence="6 7" key="2">
    <citation type="submission" date="2020-03" db="EMBL/GenBank/DDBJ databases">
        <authorList>
            <person name="Ichikawa N."/>
            <person name="Kimura A."/>
            <person name="Kitahashi Y."/>
            <person name="Uohara A."/>
        </authorList>
    </citation>
    <scope>NUCLEOTIDE SEQUENCE [LARGE SCALE GENOMIC DNA]</scope>
    <source>
        <strain evidence="6 7">NBRC 108638</strain>
    </source>
</reference>
<keyword evidence="7" id="KW-1185">Reference proteome</keyword>
<dbReference type="AlphaFoldDB" id="A0A6V8KR83"/>
<dbReference type="SUPFAM" id="SSF48179">
    <property type="entry name" value="6-phosphogluconate dehydrogenase C-terminal domain-like"/>
    <property type="match status" value="1"/>
</dbReference>
<dbReference type="SUPFAM" id="SSF51735">
    <property type="entry name" value="NAD(P)-binding Rossmann-fold domains"/>
    <property type="match status" value="1"/>
</dbReference>
<dbReference type="InterPro" id="IPR013332">
    <property type="entry name" value="KPR_N"/>
</dbReference>
<dbReference type="EMBL" id="BLPG01000001">
    <property type="protein sequence ID" value="GFJ87663.1"/>
    <property type="molecule type" value="Genomic_DNA"/>
</dbReference>
<reference evidence="6 7" key="1">
    <citation type="submission" date="2020-03" db="EMBL/GenBank/DDBJ databases">
        <title>Whole genome shotgun sequence of Phytohabitans rumicis NBRC 108638.</title>
        <authorList>
            <person name="Komaki H."/>
            <person name="Tamura T."/>
        </authorList>
    </citation>
    <scope>NUCLEOTIDE SEQUENCE [LARGE SCALE GENOMIC DNA]</scope>
    <source>
        <strain evidence="6 7">NBRC 108638</strain>
    </source>
</reference>
<accession>A0A6V8KR83</accession>
<keyword evidence="2" id="KW-0521">NADP</keyword>
<evidence type="ECO:0000256" key="3">
    <source>
        <dbReference type="ARBA" id="ARBA00023002"/>
    </source>
</evidence>
<dbReference type="Pfam" id="PF08546">
    <property type="entry name" value="ApbA_C"/>
    <property type="match status" value="1"/>
</dbReference>
<organism evidence="6 7">
    <name type="scientific">Phytohabitans rumicis</name>
    <dbReference type="NCBI Taxonomy" id="1076125"/>
    <lineage>
        <taxon>Bacteria</taxon>
        <taxon>Bacillati</taxon>
        <taxon>Actinomycetota</taxon>
        <taxon>Actinomycetes</taxon>
        <taxon>Micromonosporales</taxon>
        <taxon>Micromonosporaceae</taxon>
    </lineage>
</organism>
<dbReference type="InterPro" id="IPR013328">
    <property type="entry name" value="6PGD_dom2"/>
</dbReference>
<dbReference type="PANTHER" id="PTHR43765:SF2">
    <property type="entry name" value="2-DEHYDROPANTOATE 2-REDUCTASE"/>
    <property type="match status" value="1"/>
</dbReference>
<dbReference type="Pfam" id="PF02558">
    <property type="entry name" value="ApbA"/>
    <property type="match status" value="1"/>
</dbReference>
<dbReference type="InterPro" id="IPR050838">
    <property type="entry name" value="Ketopantoate_reductase"/>
</dbReference>
<dbReference type="GO" id="GO:0008677">
    <property type="term" value="F:2-dehydropantoate 2-reductase activity"/>
    <property type="evidence" value="ECO:0007669"/>
    <property type="project" value="TreeGrafter"/>
</dbReference>
<dbReference type="Gene3D" id="3.40.50.720">
    <property type="entry name" value="NAD(P)-binding Rossmann-like Domain"/>
    <property type="match status" value="1"/>
</dbReference>
<dbReference type="InterPro" id="IPR036291">
    <property type="entry name" value="NAD(P)-bd_dom_sf"/>
</dbReference>
<dbReference type="Gene3D" id="1.10.1040.10">
    <property type="entry name" value="N-(1-d-carboxylethyl)-l-norvaline Dehydrogenase, domain 2"/>
    <property type="match status" value="1"/>
</dbReference>
<keyword evidence="3" id="KW-0560">Oxidoreductase</keyword>
<feature type="domain" description="Ketopantoate reductase C-terminal" evidence="5">
    <location>
        <begin position="216"/>
        <end position="308"/>
    </location>
</feature>
<protein>
    <submittedName>
        <fullName evidence="6">Ketopantoate reductase</fullName>
    </submittedName>
</protein>
<proteinExistence type="inferred from homology"/>
<dbReference type="InterPro" id="IPR013752">
    <property type="entry name" value="KPA_reductase"/>
</dbReference>
<evidence type="ECO:0000313" key="7">
    <source>
        <dbReference type="Proteomes" id="UP000482960"/>
    </source>
</evidence>
<dbReference type="InterPro" id="IPR008927">
    <property type="entry name" value="6-PGluconate_DH-like_C_sf"/>
</dbReference>
<evidence type="ECO:0000256" key="1">
    <source>
        <dbReference type="ARBA" id="ARBA00007870"/>
    </source>
</evidence>
<sequence length="331" mass="34740">MSRRYVVIGAGAVGALLAAQFELAGIPAVLVARGPHLTAIRAGGLRVRRPHATQTVRLDAAGGPAEVRLSTRDVLVLATKAQDVEGALAQWAWQPLADSDGLAADLPILTVQNGLVAEELALRRFARVYGVTIGIAASYLTPGEVVSPSYPLIGVAWLGRYPDRADPDQEEYVRDLTQAGYGVHSVRDISAWKARKLLGNVRNGLDLLDGTPEEKARAAELLAAEATAAYAAAGIVPAGGADALRGGRFRLTVEPVPGHTPGRASTWQSVARGVSSEVDHLNGEIVRLGRRYGVPTPLNERLQRLLGAQAVAGDPPGTHRVADLLGVNAGV</sequence>
<dbReference type="PANTHER" id="PTHR43765">
    <property type="entry name" value="2-DEHYDROPANTOATE 2-REDUCTASE-RELATED"/>
    <property type="match status" value="1"/>
</dbReference>
<gene>
    <name evidence="6" type="ORF">Prum_013050</name>
</gene>
<name>A0A6V8KR83_9ACTN</name>
<dbReference type="Proteomes" id="UP000482960">
    <property type="component" value="Unassembled WGS sequence"/>
</dbReference>
<evidence type="ECO:0000256" key="2">
    <source>
        <dbReference type="ARBA" id="ARBA00022857"/>
    </source>
</evidence>
<dbReference type="GO" id="GO:0050661">
    <property type="term" value="F:NADP binding"/>
    <property type="evidence" value="ECO:0007669"/>
    <property type="project" value="TreeGrafter"/>
</dbReference>
<dbReference type="RefSeq" id="WP_173074701.1">
    <property type="nucleotide sequence ID" value="NZ_BAABJB010000069.1"/>
</dbReference>
<dbReference type="GO" id="GO:0005737">
    <property type="term" value="C:cytoplasm"/>
    <property type="evidence" value="ECO:0007669"/>
    <property type="project" value="TreeGrafter"/>
</dbReference>